<dbReference type="GO" id="GO:0008170">
    <property type="term" value="F:N-methyltransferase activity"/>
    <property type="evidence" value="ECO:0007669"/>
    <property type="project" value="InterPro"/>
</dbReference>
<dbReference type="EMBL" id="BBWU01000053">
    <property type="protein sequence ID" value="GAO40964.1"/>
    <property type="molecule type" value="Genomic_DNA"/>
</dbReference>
<dbReference type="InterPro" id="IPR003115">
    <property type="entry name" value="ParB_N"/>
</dbReference>
<dbReference type="PANTHER" id="PTHR33375">
    <property type="entry name" value="CHROMOSOME-PARTITIONING PROTEIN PARB-RELATED"/>
    <property type="match status" value="1"/>
</dbReference>
<dbReference type="SMART" id="SM00470">
    <property type="entry name" value="ParB"/>
    <property type="match status" value="1"/>
</dbReference>
<dbReference type="RefSeq" id="WP_046349740.1">
    <property type="nucleotide sequence ID" value="NZ_BBWU01000053.1"/>
</dbReference>
<dbReference type="PRINTS" id="PR00508">
    <property type="entry name" value="S21N4MTFRASE"/>
</dbReference>
<dbReference type="CDD" id="cd16403">
    <property type="entry name" value="ParB_N_like_MT"/>
    <property type="match status" value="1"/>
</dbReference>
<keyword evidence="1 6" id="KW-0489">Methyltransferase</keyword>
<dbReference type="InterPro" id="IPR001091">
    <property type="entry name" value="RM_Methyltransferase"/>
</dbReference>
<proteinExistence type="inferred from homology"/>
<dbReference type="InterPro" id="IPR036086">
    <property type="entry name" value="ParB/Sulfiredoxin_sf"/>
</dbReference>
<accession>A0A0E9MTS7</accession>
<keyword evidence="7" id="KW-1185">Reference proteome</keyword>
<dbReference type="GO" id="GO:0032259">
    <property type="term" value="P:methylation"/>
    <property type="evidence" value="ECO:0007669"/>
    <property type="project" value="UniProtKB-KW"/>
</dbReference>
<dbReference type="Gene3D" id="3.40.50.150">
    <property type="entry name" value="Vaccinia Virus protein VP39"/>
    <property type="match status" value="1"/>
</dbReference>
<name>A0A0E9MTS7_9SPHN</name>
<sequence length="440" mass="48426">MTDVAVADRELIELPIRQIRPYPANPREHPQRQIEMLAKSISKYGFNVPVLVAPDHELIAGHGRLEAAKALGFDTVPAIVLAHLTAAQRRAYRIADNALSLKGSWSLELLATEMQALVELDVEFDPVDLGFETAEFDGVLSNASGTALSDQPVPEPDRCRPATSRPGDLWVIGGVHRVLCGDARDPAAYQQLLGNERAAAVVSDMPYNVPVEGHVCGLGKVHHREFAMASGEMTVAQFEDFMDVAFGNAVMFSRPGSVHFQFIDWRSVARMIMVGERRYEQLLNLCVWVKRNAGMGALWRSQHELVCAFRAPGGKHINNVQLGKHGRNRSNIWSYDGVNSFRAGRLEDLKAHPTCKPIDLVADAIQDVTNRRDLVLDPFLGSGTTLIAAHATGRRGAGLEIDPYFVDTAVTRIAERSGLPVQHEDGRSFETVRDSREGEA</sequence>
<dbReference type="PIRSF" id="PIRSF036758">
    <property type="entry name" value="Aden_M_ParB"/>
    <property type="match status" value="1"/>
</dbReference>
<dbReference type="GO" id="GO:0003677">
    <property type="term" value="F:DNA binding"/>
    <property type="evidence" value="ECO:0007669"/>
    <property type="project" value="InterPro"/>
</dbReference>
<dbReference type="AlphaFoldDB" id="A0A0E9MTS7"/>
<feature type="domain" description="ParB-like N-terminal" evidence="5">
    <location>
        <begin position="12"/>
        <end position="98"/>
    </location>
</feature>
<dbReference type="SUPFAM" id="SSF110849">
    <property type="entry name" value="ParB/Sulfiredoxin"/>
    <property type="match status" value="1"/>
</dbReference>
<dbReference type="Gene3D" id="3.90.1530.10">
    <property type="entry name" value="Conserved hypothetical protein from pyrococcus furiosus pfu- 392566-001, ParB domain"/>
    <property type="match status" value="1"/>
</dbReference>
<dbReference type="SUPFAM" id="SSF53335">
    <property type="entry name" value="S-adenosyl-L-methionine-dependent methyltransferases"/>
    <property type="match status" value="1"/>
</dbReference>
<dbReference type="GO" id="GO:0007059">
    <property type="term" value="P:chromosome segregation"/>
    <property type="evidence" value="ECO:0007669"/>
    <property type="project" value="TreeGrafter"/>
</dbReference>
<dbReference type="GO" id="GO:0009007">
    <property type="term" value="F:site-specific DNA-methyltransferase (adenine-specific) activity"/>
    <property type="evidence" value="ECO:0007669"/>
    <property type="project" value="UniProtKB-EC"/>
</dbReference>
<comment type="caution">
    <text evidence="6">The sequence shown here is derived from an EMBL/GenBank/DDBJ whole genome shotgun (WGS) entry which is preliminary data.</text>
</comment>
<dbReference type="OrthoDB" id="7806498at2"/>
<dbReference type="InterPro" id="IPR015840">
    <property type="entry name" value="DNA_MeTrfase_ParB"/>
</dbReference>
<organism evidence="6 7">
    <name type="scientific">Sphingomonas changbaiensis NBRC 104936</name>
    <dbReference type="NCBI Taxonomy" id="1219043"/>
    <lineage>
        <taxon>Bacteria</taxon>
        <taxon>Pseudomonadati</taxon>
        <taxon>Pseudomonadota</taxon>
        <taxon>Alphaproteobacteria</taxon>
        <taxon>Sphingomonadales</taxon>
        <taxon>Sphingomonadaceae</taxon>
        <taxon>Sphingomonas</taxon>
    </lineage>
</organism>
<dbReference type="STRING" id="1219043.SCH01S_53_00360"/>
<protein>
    <recommendedName>
        <fullName evidence="4">Methyltransferase</fullName>
        <ecNumber evidence="4">2.1.1.-</ecNumber>
    </recommendedName>
</protein>
<evidence type="ECO:0000259" key="5">
    <source>
        <dbReference type="SMART" id="SM00470"/>
    </source>
</evidence>
<reference evidence="6 7" key="1">
    <citation type="submission" date="2015-04" db="EMBL/GenBank/DDBJ databases">
        <title>Whole genome shotgun sequence of Sphingomonas changbaiensis NBRC 104936.</title>
        <authorList>
            <person name="Katano-Makiyama Y."/>
            <person name="Hosoyama A."/>
            <person name="Hashimoto M."/>
            <person name="Noguchi M."/>
            <person name="Tsuchikane K."/>
            <person name="Ohji S."/>
            <person name="Yamazoe A."/>
            <person name="Ichikawa N."/>
            <person name="Kimura A."/>
            <person name="Fujita N."/>
        </authorList>
    </citation>
    <scope>NUCLEOTIDE SEQUENCE [LARGE SCALE GENOMIC DNA]</scope>
    <source>
        <strain evidence="6 7">NBRC 104936</strain>
    </source>
</reference>
<comment type="similarity">
    <text evidence="4">Belongs to the N(4)/N(6)-methyltransferase family.</text>
</comment>
<dbReference type="InterPro" id="IPR002941">
    <property type="entry name" value="DNA_methylase_N4/N6"/>
</dbReference>
<evidence type="ECO:0000313" key="7">
    <source>
        <dbReference type="Proteomes" id="UP000033202"/>
    </source>
</evidence>
<dbReference type="Pfam" id="PF01555">
    <property type="entry name" value="N6_N4_Mtase"/>
    <property type="match status" value="1"/>
</dbReference>
<evidence type="ECO:0000256" key="4">
    <source>
        <dbReference type="RuleBase" id="RU362026"/>
    </source>
</evidence>
<keyword evidence="2 6" id="KW-0808">Transferase</keyword>
<dbReference type="Pfam" id="PF02195">
    <property type="entry name" value="ParB_N"/>
    <property type="match status" value="1"/>
</dbReference>
<evidence type="ECO:0000256" key="2">
    <source>
        <dbReference type="ARBA" id="ARBA00022679"/>
    </source>
</evidence>
<dbReference type="Proteomes" id="UP000033202">
    <property type="component" value="Unassembled WGS sequence"/>
</dbReference>
<dbReference type="InterPro" id="IPR050336">
    <property type="entry name" value="Chromosome_partition/occlusion"/>
</dbReference>
<dbReference type="EC" id="2.1.1.-" evidence="4"/>
<dbReference type="PANTHER" id="PTHR33375:SF1">
    <property type="entry name" value="CHROMOSOME-PARTITIONING PROTEIN PARB-RELATED"/>
    <property type="match status" value="1"/>
</dbReference>
<evidence type="ECO:0000256" key="3">
    <source>
        <dbReference type="ARBA" id="ARBA00047942"/>
    </source>
</evidence>
<evidence type="ECO:0000313" key="6">
    <source>
        <dbReference type="EMBL" id="GAO40964.1"/>
    </source>
</evidence>
<dbReference type="InterPro" id="IPR029063">
    <property type="entry name" value="SAM-dependent_MTases_sf"/>
</dbReference>
<dbReference type="GO" id="GO:0005694">
    <property type="term" value="C:chromosome"/>
    <property type="evidence" value="ECO:0007669"/>
    <property type="project" value="TreeGrafter"/>
</dbReference>
<comment type="catalytic activity">
    <reaction evidence="3">
        <text>a 2'-deoxyadenosine in DNA + S-adenosyl-L-methionine = an N(6)-methyl-2'-deoxyadenosine in DNA + S-adenosyl-L-homocysteine + H(+)</text>
        <dbReference type="Rhea" id="RHEA:15197"/>
        <dbReference type="Rhea" id="RHEA-COMP:12418"/>
        <dbReference type="Rhea" id="RHEA-COMP:12419"/>
        <dbReference type="ChEBI" id="CHEBI:15378"/>
        <dbReference type="ChEBI" id="CHEBI:57856"/>
        <dbReference type="ChEBI" id="CHEBI:59789"/>
        <dbReference type="ChEBI" id="CHEBI:90615"/>
        <dbReference type="ChEBI" id="CHEBI:90616"/>
        <dbReference type="EC" id="2.1.1.72"/>
    </reaction>
</comment>
<gene>
    <name evidence="6" type="ORF">SCH01S_53_00360</name>
</gene>
<evidence type="ECO:0000256" key="1">
    <source>
        <dbReference type="ARBA" id="ARBA00022603"/>
    </source>
</evidence>